<evidence type="ECO:0000313" key="4">
    <source>
        <dbReference type="Proteomes" id="UP001293593"/>
    </source>
</evidence>
<sequence length="289" mass="32675">MDTLLKFSGSATPASQVVKSHIAPRLTLRSLSFTACNFGIDKTNIQQHNVSFKTKTQHLLWDNHRISPQALDLGSDSSPISVSPSQKVKQFYACINNKDLRQLGELISKEAQFDDYSFLKPFNGKGEVVNYYNTLTSSMGQNVKFKVGHICEGDGYTATANWHLEWKRSRVPFTRGCTLFEFTNEGETLTIKKAVVLIESPIKPGSVALTLLKTVTSLFDDFPKAADWFLSSHHTVLKAITKIYSMLIAPFIVNPLLKWYIKCWSIGARFFGYIYNVAVYIYRIFFNGK</sequence>
<dbReference type="Proteomes" id="UP001293593">
    <property type="component" value="Unassembled WGS sequence"/>
</dbReference>
<proteinExistence type="predicted"/>
<dbReference type="AlphaFoldDB" id="A0AAE1MF01"/>
<dbReference type="InterPro" id="IPR037401">
    <property type="entry name" value="SnoaL-like"/>
</dbReference>
<dbReference type="InterPro" id="IPR032710">
    <property type="entry name" value="NTF2-like_dom_sf"/>
</dbReference>
<keyword evidence="1" id="KW-0472">Membrane</keyword>
<accession>A0AAE1MF01</accession>
<dbReference type="Pfam" id="PF12680">
    <property type="entry name" value="SnoaL_2"/>
    <property type="match status" value="1"/>
</dbReference>
<keyword evidence="4" id="KW-1185">Reference proteome</keyword>
<dbReference type="EMBL" id="JAWXYG010000009">
    <property type="protein sequence ID" value="KAK4262794.1"/>
    <property type="molecule type" value="Genomic_DNA"/>
</dbReference>
<dbReference type="PANTHER" id="PTHR33698">
    <property type="entry name" value="NUCLEAR TRANSPORT FACTOR 2 (NTF2)-LIKE PROTEIN"/>
    <property type="match status" value="1"/>
</dbReference>
<name>A0AAE1MF01_9FABA</name>
<reference evidence="3" key="1">
    <citation type="submission" date="2023-10" db="EMBL/GenBank/DDBJ databases">
        <title>Chromosome-level genome of the transformable northern wattle, Acacia crassicarpa.</title>
        <authorList>
            <person name="Massaro I."/>
            <person name="Sinha N.R."/>
            <person name="Poethig S."/>
            <person name="Leichty A.R."/>
        </authorList>
    </citation>
    <scope>NUCLEOTIDE SEQUENCE</scope>
    <source>
        <strain evidence="3">Acra3RX</strain>
        <tissue evidence="3">Leaf</tissue>
    </source>
</reference>
<comment type="caution">
    <text evidence="3">The sequence shown here is derived from an EMBL/GenBank/DDBJ whole genome shotgun (WGS) entry which is preliminary data.</text>
</comment>
<dbReference type="PANTHER" id="PTHR33698:SF1">
    <property type="entry name" value="NUCLEAR TRANSPORT FACTOR 2 (NTF2) FAMILY PROTEIN"/>
    <property type="match status" value="1"/>
</dbReference>
<keyword evidence="1" id="KW-1133">Transmembrane helix</keyword>
<protein>
    <recommendedName>
        <fullName evidence="2">SnoaL-like domain-containing protein</fullName>
    </recommendedName>
</protein>
<feature type="transmembrane region" description="Helical" evidence="1">
    <location>
        <begin position="267"/>
        <end position="286"/>
    </location>
</feature>
<dbReference type="Gene3D" id="3.10.450.50">
    <property type="match status" value="1"/>
</dbReference>
<evidence type="ECO:0000256" key="1">
    <source>
        <dbReference type="SAM" id="Phobius"/>
    </source>
</evidence>
<keyword evidence="1" id="KW-0812">Transmembrane</keyword>
<dbReference type="SUPFAM" id="SSF54427">
    <property type="entry name" value="NTF2-like"/>
    <property type="match status" value="1"/>
</dbReference>
<evidence type="ECO:0000259" key="2">
    <source>
        <dbReference type="Pfam" id="PF12680"/>
    </source>
</evidence>
<feature type="domain" description="SnoaL-like" evidence="2">
    <location>
        <begin position="88"/>
        <end position="184"/>
    </location>
</feature>
<evidence type="ECO:0000313" key="3">
    <source>
        <dbReference type="EMBL" id="KAK4262794.1"/>
    </source>
</evidence>
<organism evidence="3 4">
    <name type="scientific">Acacia crassicarpa</name>
    <name type="common">northern wattle</name>
    <dbReference type="NCBI Taxonomy" id="499986"/>
    <lineage>
        <taxon>Eukaryota</taxon>
        <taxon>Viridiplantae</taxon>
        <taxon>Streptophyta</taxon>
        <taxon>Embryophyta</taxon>
        <taxon>Tracheophyta</taxon>
        <taxon>Spermatophyta</taxon>
        <taxon>Magnoliopsida</taxon>
        <taxon>eudicotyledons</taxon>
        <taxon>Gunneridae</taxon>
        <taxon>Pentapetalae</taxon>
        <taxon>rosids</taxon>
        <taxon>fabids</taxon>
        <taxon>Fabales</taxon>
        <taxon>Fabaceae</taxon>
        <taxon>Caesalpinioideae</taxon>
        <taxon>mimosoid clade</taxon>
        <taxon>Acacieae</taxon>
        <taxon>Acacia</taxon>
    </lineage>
</organism>
<gene>
    <name evidence="3" type="ORF">QN277_028304</name>
</gene>